<dbReference type="STRING" id="406100.SAMN04488052_104338"/>
<sequence length="186" mass="20668">MAAKTKAVSQVEEARSRIDSAADQLHQEVEGIRSQIRDLSEKKDQVLNAPLPRKEVESRIDAWLEENASEFYLPERATQFASSDGRGDPPLSILTKSNGNLDMGPALAALFREEIREKLIQAAVNAPGYEPGLPLDQRGEKAEKIDREILDLEISEERIITSAEEAGITIPRRPDADPRTVLEVIE</sequence>
<dbReference type="OrthoDB" id="8404353at2"/>
<keyword evidence="3" id="KW-1185">Reference proteome</keyword>
<name>A0A1H8TN08_9GAMM</name>
<proteinExistence type="predicted"/>
<feature type="coiled-coil region" evidence="1">
    <location>
        <begin position="4"/>
        <end position="49"/>
    </location>
</feature>
<keyword evidence="1" id="KW-0175">Coiled coil</keyword>
<reference evidence="2 3" key="1">
    <citation type="submission" date="2016-10" db="EMBL/GenBank/DDBJ databases">
        <authorList>
            <person name="de Groot N.N."/>
        </authorList>
    </citation>
    <scope>NUCLEOTIDE SEQUENCE [LARGE SCALE GENOMIC DNA]</scope>
    <source>
        <strain evidence="2 3">CGMCC 1.6291</strain>
    </source>
</reference>
<evidence type="ECO:0000313" key="2">
    <source>
        <dbReference type="EMBL" id="SEO92429.1"/>
    </source>
</evidence>
<accession>A0A1H8TN08</accession>
<organism evidence="2 3">
    <name type="scientific">Aquisalimonas asiatica</name>
    <dbReference type="NCBI Taxonomy" id="406100"/>
    <lineage>
        <taxon>Bacteria</taxon>
        <taxon>Pseudomonadati</taxon>
        <taxon>Pseudomonadota</taxon>
        <taxon>Gammaproteobacteria</taxon>
        <taxon>Chromatiales</taxon>
        <taxon>Ectothiorhodospiraceae</taxon>
        <taxon>Aquisalimonas</taxon>
    </lineage>
</organism>
<dbReference type="EMBL" id="FOEG01000004">
    <property type="protein sequence ID" value="SEO92429.1"/>
    <property type="molecule type" value="Genomic_DNA"/>
</dbReference>
<evidence type="ECO:0000256" key="1">
    <source>
        <dbReference type="SAM" id="Coils"/>
    </source>
</evidence>
<protein>
    <submittedName>
        <fullName evidence="2">Uncharacterized protein</fullName>
    </submittedName>
</protein>
<dbReference type="Proteomes" id="UP000199657">
    <property type="component" value="Unassembled WGS sequence"/>
</dbReference>
<dbReference type="AlphaFoldDB" id="A0A1H8TN08"/>
<evidence type="ECO:0000313" key="3">
    <source>
        <dbReference type="Proteomes" id="UP000199657"/>
    </source>
</evidence>
<dbReference type="RefSeq" id="WP_091643823.1">
    <property type="nucleotide sequence ID" value="NZ_FOEG01000004.1"/>
</dbReference>
<gene>
    <name evidence="2" type="ORF">SAMN04488052_104338</name>
</gene>